<dbReference type="HOGENOM" id="CLU_020866_3_0_11"/>
<gene>
    <name evidence="4" type="ordered locus">Snas_0349</name>
</gene>
<dbReference type="GO" id="GO:0003678">
    <property type="term" value="F:DNA helicase activity"/>
    <property type="evidence" value="ECO:0007669"/>
    <property type="project" value="InterPro"/>
</dbReference>
<feature type="domain" description="DNA helicase DnaB-like N-terminal" evidence="3">
    <location>
        <begin position="4"/>
        <end position="103"/>
    </location>
</feature>
<dbReference type="GO" id="GO:0005829">
    <property type="term" value="C:cytosol"/>
    <property type="evidence" value="ECO:0007669"/>
    <property type="project" value="TreeGrafter"/>
</dbReference>
<dbReference type="EMBL" id="CP001778">
    <property type="protein sequence ID" value="ADD40067.1"/>
    <property type="molecule type" value="Genomic_DNA"/>
</dbReference>
<evidence type="ECO:0000256" key="2">
    <source>
        <dbReference type="ARBA" id="ARBA00023125"/>
    </source>
</evidence>
<accession>D3Q397</accession>
<dbReference type="Pfam" id="PF13148">
    <property type="entry name" value="DUF3987"/>
    <property type="match status" value="1"/>
</dbReference>
<evidence type="ECO:0000256" key="1">
    <source>
        <dbReference type="ARBA" id="ARBA00022705"/>
    </source>
</evidence>
<evidence type="ECO:0000313" key="5">
    <source>
        <dbReference type="Proteomes" id="UP000000844"/>
    </source>
</evidence>
<keyword evidence="1" id="KW-0235">DNA replication</keyword>
<keyword evidence="4" id="KW-0547">Nucleotide-binding</keyword>
<sequence length="666" mass="72111">MTTMHNHEAEQIVCGAAMLNRDVVTEVGGIISAADFYTPKHQIIWQVITDLHNTGEPTDSTAVLQRLMESKELNKVGGGAYLSDLRMSVPSAANAAYYARIIAADAKRREFKQFAARLDQAADTGADIDAVLDHGKTILDAAPQPAWPTPIPLTGHKRQLPEFPVDALPDWLSEMVAAVAEFSQTPPDLAAITGLGCLSTAAARKIDVEVTPGWTESSNGYFVVAMPPASRKSFVVKTMASPIEAIQRQLIEEAAPRIREAKIEKQAAERIAETKADAAANLAVTADAQGSDEAAAEYDDAKNAATEAATAAEELIVPAKPRLLVDNATPETATTHLHNQGGRIAVLTAEGTIFDNITGHYSGKPNLELFLKAHVGDTLDITRRDREENVENPALTLVVALQPDILVDFMRVRKVRTSGLLGRLLFSIPADNRGYRKIRPAPIPASTRDAYNKNITTLVRSLLDIDATHTIAMSPAADRAIQIVHTDIEDKLKENGALRHIADWGGKLVGNTARIACLLHLAKHFTTGWNKPIDADTVNEASLIAFYFIDHALSTFDDVGTDEVTRDAGHVLDWITTQNTSRFNKRDLFRGVRSRIPRAGQLDPALGLLESHGYIKALPPAARHGPGRPPSPVFLVHPEFANQGGTTQTVTSQHIPVPAANQAQHQ</sequence>
<dbReference type="Proteomes" id="UP000000844">
    <property type="component" value="Chromosome"/>
</dbReference>
<protein>
    <submittedName>
        <fullName evidence="4">DnaB domain protein helicase domain protein</fullName>
    </submittedName>
</protein>
<dbReference type="SUPFAM" id="SSF48024">
    <property type="entry name" value="N-terminal domain of DnaB helicase"/>
    <property type="match status" value="1"/>
</dbReference>
<dbReference type="KEGG" id="sna:Snas_0349"/>
<organism evidence="4 5">
    <name type="scientific">Stackebrandtia nassauensis (strain DSM 44728 / CIP 108903 / NRRL B-16338 / NBRC 102104 / LLR-40K-21)</name>
    <dbReference type="NCBI Taxonomy" id="446470"/>
    <lineage>
        <taxon>Bacteria</taxon>
        <taxon>Bacillati</taxon>
        <taxon>Actinomycetota</taxon>
        <taxon>Actinomycetes</taxon>
        <taxon>Glycomycetales</taxon>
        <taxon>Glycomycetaceae</taxon>
        <taxon>Stackebrandtia</taxon>
    </lineage>
</organism>
<dbReference type="eggNOG" id="COG0305">
    <property type="taxonomic scope" value="Bacteria"/>
</dbReference>
<dbReference type="GO" id="GO:0006260">
    <property type="term" value="P:DNA replication"/>
    <property type="evidence" value="ECO:0007669"/>
    <property type="project" value="UniProtKB-KW"/>
</dbReference>
<name>D3Q397_STANL</name>
<proteinExistence type="predicted"/>
<reference evidence="4 5" key="1">
    <citation type="journal article" date="2009" name="Stand. Genomic Sci.">
        <title>Complete genome sequence of Stackebrandtia nassauensis type strain (LLR-40K-21).</title>
        <authorList>
            <person name="Munk C."/>
            <person name="Lapidus A."/>
            <person name="Copeland A."/>
            <person name="Jando M."/>
            <person name="Mayilraj S."/>
            <person name="Glavina Del Rio T."/>
            <person name="Nolan M."/>
            <person name="Chen F."/>
            <person name="Lucas S."/>
            <person name="Tice H."/>
            <person name="Cheng J.F."/>
            <person name="Han C."/>
            <person name="Detter J.C."/>
            <person name="Bruce D."/>
            <person name="Goodwin L."/>
            <person name="Chain P."/>
            <person name="Pitluck S."/>
            <person name="Goker M."/>
            <person name="Ovchinikova G."/>
            <person name="Pati A."/>
            <person name="Ivanova N."/>
            <person name="Mavromatis K."/>
            <person name="Chen A."/>
            <person name="Palaniappan K."/>
            <person name="Land M."/>
            <person name="Hauser L."/>
            <person name="Chang Y.J."/>
            <person name="Jeffries C.D."/>
            <person name="Bristow J."/>
            <person name="Eisen J.A."/>
            <person name="Markowitz V."/>
            <person name="Hugenholtz P."/>
            <person name="Kyrpides N.C."/>
            <person name="Klenk H.P."/>
        </authorList>
    </citation>
    <scope>NUCLEOTIDE SEQUENCE [LARGE SCALE GENOMIC DNA]</scope>
    <source>
        <strain evidence="5">DSM 44728 / CIP 108903 / NRRL B-16338 / NBRC 102104 / LLR-40K-21</strain>
    </source>
</reference>
<dbReference type="InterPro" id="IPR016136">
    <property type="entry name" value="DNA_helicase_N/primase_C"/>
</dbReference>
<dbReference type="GO" id="GO:0005524">
    <property type="term" value="F:ATP binding"/>
    <property type="evidence" value="ECO:0007669"/>
    <property type="project" value="InterPro"/>
</dbReference>
<keyword evidence="4" id="KW-0347">Helicase</keyword>
<keyword evidence="4" id="KW-0067">ATP-binding</keyword>
<evidence type="ECO:0000313" key="4">
    <source>
        <dbReference type="EMBL" id="ADD40067.1"/>
    </source>
</evidence>
<dbReference type="InterPro" id="IPR036185">
    <property type="entry name" value="DNA_heli_DnaB-like_N_sf"/>
</dbReference>
<dbReference type="GO" id="GO:0003677">
    <property type="term" value="F:DNA binding"/>
    <property type="evidence" value="ECO:0007669"/>
    <property type="project" value="UniProtKB-KW"/>
</dbReference>
<dbReference type="Pfam" id="PF00772">
    <property type="entry name" value="DnaB"/>
    <property type="match status" value="1"/>
</dbReference>
<keyword evidence="4" id="KW-0378">Hydrolase</keyword>
<keyword evidence="2" id="KW-0238">DNA-binding</keyword>
<dbReference type="PANTHER" id="PTHR30153:SF2">
    <property type="entry name" value="REPLICATIVE DNA HELICASE"/>
    <property type="match status" value="1"/>
</dbReference>
<dbReference type="PANTHER" id="PTHR30153">
    <property type="entry name" value="REPLICATIVE DNA HELICASE DNAB"/>
    <property type="match status" value="1"/>
</dbReference>
<dbReference type="Gene3D" id="1.10.860.10">
    <property type="entry name" value="DNAb Helicase, Chain A"/>
    <property type="match status" value="1"/>
</dbReference>
<evidence type="ECO:0000259" key="3">
    <source>
        <dbReference type="Pfam" id="PF00772"/>
    </source>
</evidence>
<keyword evidence="5" id="KW-1185">Reference proteome</keyword>
<dbReference type="STRING" id="446470.Snas_0349"/>
<dbReference type="AlphaFoldDB" id="D3Q397"/>
<dbReference type="InterPro" id="IPR007693">
    <property type="entry name" value="DNA_helicase_DnaB-like_N"/>
</dbReference>
<dbReference type="InterPro" id="IPR025048">
    <property type="entry name" value="DUF3987"/>
</dbReference>